<reference evidence="1 2" key="1">
    <citation type="submission" date="2023-12" db="EMBL/GenBank/DDBJ databases">
        <title>Characterization of antibiotic resistance in Aeromonas spp. in hospital effluent.</title>
        <authorList>
            <person name="Negoseki B.R.S."/>
            <person name="Krul D."/>
            <person name="Siqueira A.C."/>
            <person name="Almeida M."/>
            <person name="Mesa D."/>
            <person name="Conte D."/>
            <person name="Dalla-Costa L.M."/>
        </authorList>
    </citation>
    <scope>NUCLEOTIDE SEQUENCE [LARGE SCALE GENOMIC DNA]</scope>
    <source>
        <strain evidence="1 2">36v</strain>
    </source>
</reference>
<proteinExistence type="predicted"/>
<comment type="caution">
    <text evidence="1">The sequence shown here is derived from an EMBL/GenBank/DDBJ whole genome shotgun (WGS) entry which is preliminary data.</text>
</comment>
<gene>
    <name evidence="1" type="ORF">VCX44_24360</name>
</gene>
<sequence>MQHILSPKYDHSKIEDPTVDDLIDVFEDLWVGYVFAPIEKLLNDQNGHVAAATLLSSYFEAIESYHSGESSENKSKRYFVAGFCRIFNSDQPGIEHIAEHIYKHVRCGLAHEGMLSFRVSYSPAGQKPIYATYPKNSDGTLNTSCGVESIILNVPLIAKSVRLHFDRYVKLLKNKTDLEMVLAFERTMRRQLGLGDGIREIIVGMTQDEFFGNS</sequence>
<dbReference type="RefSeq" id="WP_323581181.1">
    <property type="nucleotide sequence ID" value="NZ_JAYGOJ010000289.1"/>
</dbReference>
<dbReference type="Proteomes" id="UP001304847">
    <property type="component" value="Unassembled WGS sequence"/>
</dbReference>
<keyword evidence="2" id="KW-1185">Reference proteome</keyword>
<name>A0ABU5WDB7_AERCA</name>
<evidence type="ECO:0000313" key="2">
    <source>
        <dbReference type="Proteomes" id="UP001304847"/>
    </source>
</evidence>
<accession>A0ABU5WDB7</accession>
<organism evidence="1 2">
    <name type="scientific">Aeromonas caviae</name>
    <name type="common">Aeromonas punctata</name>
    <dbReference type="NCBI Taxonomy" id="648"/>
    <lineage>
        <taxon>Bacteria</taxon>
        <taxon>Pseudomonadati</taxon>
        <taxon>Pseudomonadota</taxon>
        <taxon>Gammaproteobacteria</taxon>
        <taxon>Aeromonadales</taxon>
        <taxon>Aeromonadaceae</taxon>
        <taxon>Aeromonas</taxon>
    </lineage>
</organism>
<protein>
    <submittedName>
        <fullName evidence="1">Uncharacterized protein</fullName>
    </submittedName>
</protein>
<evidence type="ECO:0000313" key="1">
    <source>
        <dbReference type="EMBL" id="MEA9438834.1"/>
    </source>
</evidence>
<dbReference type="EMBL" id="JAYGOJ010000289">
    <property type="protein sequence ID" value="MEA9438834.1"/>
    <property type="molecule type" value="Genomic_DNA"/>
</dbReference>